<gene>
    <name evidence="2" type="ORF">LCGC14_1988600</name>
</gene>
<name>A0A0F9FUT0_9ZZZZ</name>
<organism evidence="2">
    <name type="scientific">marine sediment metagenome</name>
    <dbReference type="NCBI Taxonomy" id="412755"/>
    <lineage>
        <taxon>unclassified sequences</taxon>
        <taxon>metagenomes</taxon>
        <taxon>ecological metagenomes</taxon>
    </lineage>
</organism>
<evidence type="ECO:0000313" key="2">
    <source>
        <dbReference type="EMBL" id="KKL82051.1"/>
    </source>
</evidence>
<feature type="region of interest" description="Disordered" evidence="1">
    <location>
        <begin position="1"/>
        <end position="40"/>
    </location>
</feature>
<comment type="caution">
    <text evidence="2">The sequence shown here is derived from an EMBL/GenBank/DDBJ whole genome shotgun (WGS) entry which is preliminary data.</text>
</comment>
<protein>
    <submittedName>
        <fullName evidence="2">Uncharacterized protein</fullName>
    </submittedName>
</protein>
<evidence type="ECO:0000256" key="1">
    <source>
        <dbReference type="SAM" id="MobiDB-lite"/>
    </source>
</evidence>
<feature type="non-terminal residue" evidence="2">
    <location>
        <position position="1"/>
    </location>
</feature>
<dbReference type="EMBL" id="LAZR01022382">
    <property type="protein sequence ID" value="KKL82051.1"/>
    <property type="molecule type" value="Genomic_DNA"/>
</dbReference>
<feature type="compositionally biased region" description="Polar residues" evidence="1">
    <location>
        <begin position="23"/>
        <end position="40"/>
    </location>
</feature>
<dbReference type="AlphaFoldDB" id="A0A0F9FUT0"/>
<reference evidence="2" key="1">
    <citation type="journal article" date="2015" name="Nature">
        <title>Complex archaea that bridge the gap between prokaryotes and eukaryotes.</title>
        <authorList>
            <person name="Spang A."/>
            <person name="Saw J.H."/>
            <person name="Jorgensen S.L."/>
            <person name="Zaremba-Niedzwiedzka K."/>
            <person name="Martijn J."/>
            <person name="Lind A.E."/>
            <person name="van Eijk R."/>
            <person name="Schleper C."/>
            <person name="Guy L."/>
            <person name="Ettema T.J."/>
        </authorList>
    </citation>
    <scope>NUCLEOTIDE SEQUENCE</scope>
</reference>
<accession>A0A0F9FUT0</accession>
<proteinExistence type="predicted"/>
<sequence>ALENLGLLESSDGEEPPDGEPGTGNQEPGTGNRESVTGDQ</sequence>